<evidence type="ECO:0000313" key="2">
    <source>
        <dbReference type="EMBL" id="QHU04484.1"/>
    </source>
</evidence>
<feature type="transmembrane region" description="Helical" evidence="1">
    <location>
        <begin position="38"/>
        <end position="63"/>
    </location>
</feature>
<accession>A0A6C0JLG2</accession>
<organism evidence="2">
    <name type="scientific">viral metagenome</name>
    <dbReference type="NCBI Taxonomy" id="1070528"/>
    <lineage>
        <taxon>unclassified sequences</taxon>
        <taxon>metagenomes</taxon>
        <taxon>organismal metagenomes</taxon>
    </lineage>
</organism>
<name>A0A6C0JLG2_9ZZZZ</name>
<dbReference type="EMBL" id="MN740401">
    <property type="protein sequence ID" value="QHU04484.1"/>
    <property type="molecule type" value="Genomic_DNA"/>
</dbReference>
<reference evidence="2" key="1">
    <citation type="journal article" date="2020" name="Nature">
        <title>Giant virus diversity and host interactions through global metagenomics.</title>
        <authorList>
            <person name="Schulz F."/>
            <person name="Roux S."/>
            <person name="Paez-Espino D."/>
            <person name="Jungbluth S."/>
            <person name="Walsh D.A."/>
            <person name="Denef V.J."/>
            <person name="McMahon K.D."/>
            <person name="Konstantinidis K.T."/>
            <person name="Eloe-Fadrosh E.A."/>
            <person name="Kyrpides N.C."/>
            <person name="Woyke T."/>
        </authorList>
    </citation>
    <scope>NUCLEOTIDE SEQUENCE</scope>
    <source>
        <strain evidence="2">GVMAG-M-3300027708-51</strain>
    </source>
</reference>
<protein>
    <submittedName>
        <fullName evidence="2">Uncharacterized protein</fullName>
    </submittedName>
</protein>
<proteinExistence type="predicted"/>
<sequence>MAPKPKTAFQTAERYIQLSNVWESNEWVPRIKHINEMILMPLIAFFSYCVGYSDIMFCLSTFVGAMSAWTEYAEFVELKFVMQRMELQGRRVGGPFISTNDPTYMPYVWADAVTRPQRRRLTPPY</sequence>
<keyword evidence="1" id="KW-0812">Transmembrane</keyword>
<keyword evidence="1" id="KW-1133">Transmembrane helix</keyword>
<dbReference type="AlphaFoldDB" id="A0A6C0JLG2"/>
<evidence type="ECO:0000256" key="1">
    <source>
        <dbReference type="SAM" id="Phobius"/>
    </source>
</evidence>
<keyword evidence="1" id="KW-0472">Membrane</keyword>